<organism evidence="1 2">
    <name type="scientific">Flammeovirga pectinis</name>
    <dbReference type="NCBI Taxonomy" id="2494373"/>
    <lineage>
        <taxon>Bacteria</taxon>
        <taxon>Pseudomonadati</taxon>
        <taxon>Bacteroidota</taxon>
        <taxon>Cytophagia</taxon>
        <taxon>Cytophagales</taxon>
        <taxon>Flammeovirgaceae</taxon>
        <taxon>Flammeovirga</taxon>
    </lineage>
</organism>
<dbReference type="Proteomes" id="UP000267268">
    <property type="component" value="Chromosome 1"/>
</dbReference>
<evidence type="ECO:0000313" key="1">
    <source>
        <dbReference type="EMBL" id="AZQ62733.1"/>
    </source>
</evidence>
<protein>
    <recommendedName>
        <fullName evidence="3">VOC domain-containing protein</fullName>
    </recommendedName>
</protein>
<sequence length="150" mass="16965">MKNLSSDFSSKEYIRVFVKVAEGTSFIKNYVKNFDAEVEYVFDMPKLGNLRVVALTSPHGNISAVITDSLEGFPEYLERTKVLYWTKDMESTLRNAEAAGMKVLQEKSAVPIGFQGRYETPGGYVVELAEVSEEGKQYFHQDLEKLGYTL</sequence>
<dbReference type="KEGG" id="fll:EI427_10955"/>
<dbReference type="AlphaFoldDB" id="A0A3S9P3F7"/>
<evidence type="ECO:0008006" key="3">
    <source>
        <dbReference type="Google" id="ProtNLM"/>
    </source>
</evidence>
<dbReference type="InterPro" id="IPR029068">
    <property type="entry name" value="Glyas_Bleomycin-R_OHBP_Dase"/>
</dbReference>
<accession>A0A3S9P3F7</accession>
<dbReference type="SUPFAM" id="SSF54593">
    <property type="entry name" value="Glyoxalase/Bleomycin resistance protein/Dihydroxybiphenyl dioxygenase"/>
    <property type="match status" value="1"/>
</dbReference>
<dbReference type="OrthoDB" id="6690407at2"/>
<name>A0A3S9P3F7_9BACT</name>
<reference evidence="1 2" key="1">
    <citation type="submission" date="2018-12" db="EMBL/GenBank/DDBJ databases">
        <title>Flammeovirga pectinis sp. nov., isolated from the gut of the Korean scallop, Patinopecten yessoensis.</title>
        <authorList>
            <person name="Bae J.-W."/>
            <person name="Jeong Y.-S."/>
            <person name="Kang W."/>
        </authorList>
    </citation>
    <scope>NUCLEOTIDE SEQUENCE [LARGE SCALE GENOMIC DNA]</scope>
    <source>
        <strain evidence="1 2">L12M1</strain>
    </source>
</reference>
<dbReference type="EMBL" id="CP034562">
    <property type="protein sequence ID" value="AZQ62733.1"/>
    <property type="molecule type" value="Genomic_DNA"/>
</dbReference>
<dbReference type="RefSeq" id="WP_126614528.1">
    <property type="nucleotide sequence ID" value="NZ_CP034562.1"/>
</dbReference>
<dbReference type="Gene3D" id="3.10.180.10">
    <property type="entry name" value="2,3-Dihydroxybiphenyl 1,2-Dioxygenase, domain 1"/>
    <property type="match status" value="1"/>
</dbReference>
<gene>
    <name evidence="1" type="ORF">EI427_10955</name>
</gene>
<proteinExistence type="predicted"/>
<evidence type="ECO:0000313" key="2">
    <source>
        <dbReference type="Proteomes" id="UP000267268"/>
    </source>
</evidence>
<keyword evidence="2" id="KW-1185">Reference proteome</keyword>